<proteinExistence type="predicted"/>
<dbReference type="InterPro" id="IPR041025">
    <property type="entry name" value="HNH_repeat"/>
</dbReference>
<name>A0A5N5U3P4_9EURY</name>
<dbReference type="Gene3D" id="1.10.260.40">
    <property type="entry name" value="lambda repressor-like DNA-binding domains"/>
    <property type="match status" value="1"/>
</dbReference>
<sequence length="1063" mass="117110">MLGRVACVLIRRPAALICMGTRKSPVEVARQEFSITPENPYYWVRLLKPVHNETLAEDLDTEAVRYSPAEFPGLIYQPLFGDETFVFINRGAILVDLTSATAEEAEDSIDDLLSTLVARGVLDGANRTEIEAISPGQLSTDGVAATEEEDGIDLTVSIPNIMQSMVRRPLFDPRDRLVVPDTDLTLLFDDLADGERIRYEYAGNQGFLELTASPDGATFTGIDTDEHIGLVFTRDRLRYQFETPESRFCSVSNSGAMILTTSFTDATVVVYDETGAQIFETDVASIDDVTISPDGRQFGYAGHMADLNQEVVILCERLDDGTVAQTTVTDYGSIEYDSERGGFRVAEQSKDVFTALLAPDGTVMEEYDHETSRGNVNELLTRLAKQPTEDDDIVADIRVAVQEEPALFAPHIPSFVKRLADNEFPQGPTTDIPRLFETLAKETPSAFEPTLDQLFELLERPDVGHQPESAVAVLQQLLENGVAQERIVERLDRLVATNDEDRQRWALQALQGLPAADLVGYEATLDQLLELLDREMPPKMMLPVTAVFSVHERQEGGAAIAENIVAADKTDVLMTLLQYGHNRRGGVIGSGLTATVSASLDDSETSSEEPAERNVDLGGRELYYLNQRVATLLSTVASKRPDALVPHLGRLLLDVNTEGESMEVVRKNAVDIVETLVEQDPDRLEVAAERNADLIVKLLNHDEARAGTLGVQLAALAGTERTQQEIRQIAETPSHQLWNDATDALDQIGSDTDSDRDAPDGSGGDSDAVPEPLTRVAQFPVDSTVALSLPRPEDIERYREDANKERSDIERRGEEAQRIHRSYIAALENGAVSPRLSVLADVVFATTPDENVTAAFPTGPRIRARREELDIPRSELAEQAGCSDNRLRAIETNQADPQAHELDRIVGALEGRDVEGTYPVRDTVREAWIEYGTALAEALGRFPKSGEMVHSQDVEGNPTLSEADIGFNGSESVYLDVEIPEVPHWSVFDGWGELLAALHVDTEYRSSGSPLRSTLIEELREIDEVIDGRPTTSDIDEHSEYSYHYYKKEFGGIRDAFDAADIS</sequence>
<dbReference type="EMBL" id="QJOW01000006">
    <property type="protein sequence ID" value="KAB7513173.1"/>
    <property type="molecule type" value="Genomic_DNA"/>
</dbReference>
<feature type="region of interest" description="Disordered" evidence="1">
    <location>
        <begin position="746"/>
        <end position="772"/>
    </location>
</feature>
<dbReference type="CDD" id="cd00093">
    <property type="entry name" value="HTH_XRE"/>
    <property type="match status" value="1"/>
</dbReference>
<dbReference type="PROSITE" id="PS50943">
    <property type="entry name" value="HTH_CROC1"/>
    <property type="match status" value="1"/>
</dbReference>
<comment type="caution">
    <text evidence="3">The sequence shown here is derived from an EMBL/GenBank/DDBJ whole genome shotgun (WGS) entry which is preliminary data.</text>
</comment>
<dbReference type="InterPro" id="IPR010982">
    <property type="entry name" value="Lambda_DNA-bd_dom_sf"/>
</dbReference>
<geneLocation type="plasmid" evidence="3">
    <name>unnamed2</name>
</geneLocation>
<dbReference type="InterPro" id="IPR016024">
    <property type="entry name" value="ARM-type_fold"/>
</dbReference>
<evidence type="ECO:0000259" key="2">
    <source>
        <dbReference type="PROSITE" id="PS50943"/>
    </source>
</evidence>
<feature type="domain" description="HTH cro/C1-type" evidence="2">
    <location>
        <begin position="862"/>
        <end position="917"/>
    </location>
</feature>
<reference evidence="3 4" key="1">
    <citation type="submission" date="2019-10" db="EMBL/GenBank/DDBJ databases">
        <title>Unraveling microbial dark matter from salterns through culturing: the case of the genus Halosegnis.</title>
        <authorList>
            <person name="Duran-Viseras A."/>
            <person name="Andrei A.-S."/>
            <person name="Vera-Gargallo B."/>
            <person name="Ghai R."/>
            <person name="Sanchez-Porro C."/>
            <person name="Ventosa A."/>
        </authorList>
    </citation>
    <scope>NUCLEOTIDE SEQUENCE [LARGE SCALE GENOMIC DNA]</scope>
    <source>
        <strain evidence="3 4">F17-44</strain>
        <plasmid evidence="3">unnamed2</plasmid>
    </source>
</reference>
<dbReference type="SUPFAM" id="SSF47413">
    <property type="entry name" value="lambda repressor-like DNA-binding domains"/>
    <property type="match status" value="1"/>
</dbReference>
<keyword evidence="3" id="KW-0614">Plasmid</keyword>
<dbReference type="Pfam" id="PF18780">
    <property type="entry name" value="HNH_repeat"/>
    <property type="match status" value="1"/>
</dbReference>
<dbReference type="InterPro" id="IPR011989">
    <property type="entry name" value="ARM-like"/>
</dbReference>
<evidence type="ECO:0000256" key="1">
    <source>
        <dbReference type="SAM" id="MobiDB-lite"/>
    </source>
</evidence>
<dbReference type="SUPFAM" id="SSF48371">
    <property type="entry name" value="ARM repeat"/>
    <property type="match status" value="1"/>
</dbReference>
<dbReference type="InterPro" id="IPR015943">
    <property type="entry name" value="WD40/YVTN_repeat-like_dom_sf"/>
</dbReference>
<dbReference type="Proteomes" id="UP000326302">
    <property type="component" value="Unassembled WGS sequence"/>
</dbReference>
<dbReference type="SUPFAM" id="SSF50969">
    <property type="entry name" value="YVTN repeat-like/Quinoprotein amine dehydrogenase"/>
    <property type="match status" value="1"/>
</dbReference>
<dbReference type="AlphaFoldDB" id="A0A5N5U3P4"/>
<dbReference type="Gene3D" id="1.25.10.10">
    <property type="entry name" value="Leucine-rich Repeat Variant"/>
    <property type="match status" value="1"/>
</dbReference>
<evidence type="ECO:0000313" key="4">
    <source>
        <dbReference type="Proteomes" id="UP000326302"/>
    </source>
</evidence>
<organism evidence="3 4">
    <name type="scientific">Halosegnis rubeus</name>
    <dbReference type="NCBI Taxonomy" id="2212850"/>
    <lineage>
        <taxon>Archaea</taxon>
        <taxon>Methanobacteriati</taxon>
        <taxon>Methanobacteriota</taxon>
        <taxon>Stenosarchaea group</taxon>
        <taxon>Halobacteria</taxon>
        <taxon>Halobacteriales</taxon>
        <taxon>Natronomonadaceae</taxon>
        <taxon>Halosegnis</taxon>
    </lineage>
</organism>
<protein>
    <submittedName>
        <fullName evidence="3">Helix-turn-helix domain-containing protein</fullName>
    </submittedName>
</protein>
<dbReference type="InterPro" id="IPR001387">
    <property type="entry name" value="Cro/C1-type_HTH"/>
</dbReference>
<dbReference type="SMART" id="SM00530">
    <property type="entry name" value="HTH_XRE"/>
    <property type="match status" value="2"/>
</dbReference>
<dbReference type="Gene3D" id="2.130.10.10">
    <property type="entry name" value="YVTN repeat-like/Quinoprotein amine dehydrogenase"/>
    <property type="match status" value="1"/>
</dbReference>
<dbReference type="InterPro" id="IPR011044">
    <property type="entry name" value="Quino_amine_DH_bsu"/>
</dbReference>
<dbReference type="Pfam" id="PF01381">
    <property type="entry name" value="HTH_3"/>
    <property type="match status" value="1"/>
</dbReference>
<dbReference type="GO" id="GO:0003677">
    <property type="term" value="F:DNA binding"/>
    <property type="evidence" value="ECO:0007669"/>
    <property type="project" value="InterPro"/>
</dbReference>
<gene>
    <name evidence="3" type="ORF">DMP03_12295</name>
</gene>
<accession>A0A5N5U3P4</accession>
<evidence type="ECO:0000313" key="3">
    <source>
        <dbReference type="EMBL" id="KAB7513173.1"/>
    </source>
</evidence>